<evidence type="ECO:0000256" key="3">
    <source>
        <dbReference type="ARBA" id="ARBA00022692"/>
    </source>
</evidence>
<comment type="subcellular location">
    <subcellularLocation>
        <location evidence="6">Cell membrane</location>
        <topology evidence="6">Multi-pass membrane protein</topology>
    </subcellularLocation>
    <subcellularLocation>
        <location evidence="1">Membrane</location>
        <topology evidence="1">Multi-pass membrane protein</topology>
    </subcellularLocation>
</comment>
<feature type="transmembrane region" description="Helical" evidence="6">
    <location>
        <begin position="90"/>
        <end position="109"/>
    </location>
</feature>
<dbReference type="RefSeq" id="WP_204132082.1">
    <property type="nucleotide sequence ID" value="NZ_JAFDVD010000016.1"/>
</dbReference>
<dbReference type="CDD" id="cd06261">
    <property type="entry name" value="TM_PBP2"/>
    <property type="match status" value="1"/>
</dbReference>
<keyword evidence="10" id="KW-1185">Reference proteome</keyword>
<feature type="transmembrane region" description="Helical" evidence="6">
    <location>
        <begin position="64"/>
        <end position="84"/>
    </location>
</feature>
<keyword evidence="4 6" id="KW-1133">Transmembrane helix</keyword>
<dbReference type="EMBL" id="JAFDVD010000016">
    <property type="protein sequence ID" value="MBM6401614.1"/>
    <property type="molecule type" value="Genomic_DNA"/>
</dbReference>
<feature type="transmembrane region" description="Helical" evidence="6">
    <location>
        <begin position="157"/>
        <end position="180"/>
    </location>
</feature>
<sequence>MIGSLFSWIADPAHWSGSDGILNRLLEHLWYSVLAMVLALVIALPLGLYIGHTGRLRWLVTATNAARAVPTLGLLFAFALWLGPSLRGDLAFLVPATIVLVLLAVPPLLAGTYAGVEAVDPAARDAARGVGMTGWQVLRQVELPCALPLVMSGVRTAALQVVATATIAALIGLGGLGRLLVDGIAFGDYPQAAAGALLVAVLAVLLEGLLALLQRRLVSPGLGGGRGAVGGSRNDDDAAAAEANARMPVGPGGMAGGNS</sequence>
<feature type="region of interest" description="Disordered" evidence="7">
    <location>
        <begin position="228"/>
        <end position="259"/>
    </location>
</feature>
<dbReference type="PROSITE" id="PS50928">
    <property type="entry name" value="ABC_TM1"/>
    <property type="match status" value="1"/>
</dbReference>
<evidence type="ECO:0000256" key="5">
    <source>
        <dbReference type="ARBA" id="ARBA00023136"/>
    </source>
</evidence>
<keyword evidence="3 6" id="KW-0812">Transmembrane</keyword>
<dbReference type="InterPro" id="IPR035906">
    <property type="entry name" value="MetI-like_sf"/>
</dbReference>
<accession>A0ABS2CP09</accession>
<protein>
    <submittedName>
        <fullName evidence="9">ABC transporter permease subunit</fullName>
    </submittedName>
</protein>
<dbReference type="SUPFAM" id="SSF161098">
    <property type="entry name" value="MetI-like"/>
    <property type="match status" value="1"/>
</dbReference>
<proteinExistence type="inferred from homology"/>
<dbReference type="Proteomes" id="UP001430172">
    <property type="component" value="Unassembled WGS sequence"/>
</dbReference>
<keyword evidence="5 6" id="KW-0472">Membrane</keyword>
<keyword evidence="2 6" id="KW-0813">Transport</keyword>
<evidence type="ECO:0000256" key="6">
    <source>
        <dbReference type="RuleBase" id="RU363032"/>
    </source>
</evidence>
<dbReference type="InterPro" id="IPR000515">
    <property type="entry name" value="MetI-like"/>
</dbReference>
<dbReference type="PANTHER" id="PTHR30177:SF33">
    <property type="entry name" value="POSSIBLE OSMOPROTECTANT (GLYCINE BETAINE_CARNITINE_CHOLINE_L-PROLINE) TRANSPORT INTEGRAL MEMBRANE PROTEIN ABC TRANSPORTER PROZ"/>
    <property type="match status" value="1"/>
</dbReference>
<feature type="transmembrane region" description="Helical" evidence="6">
    <location>
        <begin position="192"/>
        <end position="213"/>
    </location>
</feature>
<dbReference type="InterPro" id="IPR051204">
    <property type="entry name" value="ABC_transp_perm/SBD"/>
</dbReference>
<dbReference type="Pfam" id="PF00528">
    <property type="entry name" value="BPD_transp_1"/>
    <property type="match status" value="1"/>
</dbReference>
<evidence type="ECO:0000313" key="9">
    <source>
        <dbReference type="EMBL" id="MBM6401614.1"/>
    </source>
</evidence>
<feature type="compositionally biased region" description="Gly residues" evidence="7">
    <location>
        <begin position="250"/>
        <end position="259"/>
    </location>
</feature>
<dbReference type="Gene3D" id="1.10.3720.10">
    <property type="entry name" value="MetI-like"/>
    <property type="match status" value="1"/>
</dbReference>
<evidence type="ECO:0000256" key="4">
    <source>
        <dbReference type="ARBA" id="ARBA00022989"/>
    </source>
</evidence>
<comment type="similarity">
    <text evidence="6">Belongs to the binding-protein-dependent transport system permease family.</text>
</comment>
<evidence type="ECO:0000256" key="2">
    <source>
        <dbReference type="ARBA" id="ARBA00022448"/>
    </source>
</evidence>
<evidence type="ECO:0000313" key="10">
    <source>
        <dbReference type="Proteomes" id="UP001430172"/>
    </source>
</evidence>
<organism evidence="9 10">
    <name type="scientific">Phycicoccus sonneratiae</name>
    <dbReference type="NCBI Taxonomy" id="2807628"/>
    <lineage>
        <taxon>Bacteria</taxon>
        <taxon>Bacillati</taxon>
        <taxon>Actinomycetota</taxon>
        <taxon>Actinomycetes</taxon>
        <taxon>Micrococcales</taxon>
        <taxon>Intrasporangiaceae</taxon>
        <taxon>Phycicoccus</taxon>
    </lineage>
</organism>
<feature type="domain" description="ABC transmembrane type-1" evidence="8">
    <location>
        <begin position="25"/>
        <end position="210"/>
    </location>
</feature>
<reference evidence="9" key="1">
    <citation type="submission" date="2021-02" db="EMBL/GenBank/DDBJ databases">
        <title>Phycicoccus sp. MQZ13P-5T, whole genome shotgun sequence.</title>
        <authorList>
            <person name="Tuo L."/>
        </authorList>
    </citation>
    <scope>NUCLEOTIDE SEQUENCE</scope>
    <source>
        <strain evidence="9">MQZ13P-5</strain>
    </source>
</reference>
<evidence type="ECO:0000259" key="8">
    <source>
        <dbReference type="PROSITE" id="PS50928"/>
    </source>
</evidence>
<name>A0ABS2CP09_9MICO</name>
<evidence type="ECO:0000256" key="1">
    <source>
        <dbReference type="ARBA" id="ARBA00004141"/>
    </source>
</evidence>
<evidence type="ECO:0000256" key="7">
    <source>
        <dbReference type="SAM" id="MobiDB-lite"/>
    </source>
</evidence>
<gene>
    <name evidence="9" type="ORF">JQN70_14550</name>
</gene>
<feature type="transmembrane region" description="Helical" evidence="6">
    <location>
        <begin position="29"/>
        <end position="52"/>
    </location>
</feature>
<dbReference type="PANTHER" id="PTHR30177">
    <property type="entry name" value="GLYCINE BETAINE/L-PROLINE TRANSPORT SYSTEM PERMEASE PROTEIN PROW"/>
    <property type="match status" value="1"/>
</dbReference>
<comment type="caution">
    <text evidence="9">The sequence shown here is derived from an EMBL/GenBank/DDBJ whole genome shotgun (WGS) entry which is preliminary data.</text>
</comment>